<keyword evidence="1" id="KW-1133">Transmembrane helix</keyword>
<sequence length="313" mass="36364">MLFIEETSPPPFYQEQISQEKRTQLDKWFIGNRSQAYYLKRFSEFDAQGYLSPKWNWAAFLATFGWLLYRKRYLDCIVYTVAGWSFIQLNVVIALVAFEFMFMSFVPDAFQMMTRIAIAVVIWLFWSVMVGRWADAYYYRMARREIADVLADYPTEPEQQKIHLKKEGGTSLVGLGAAFGLFVFLLLVIQNRFLPLYAQPKEHGIIQDTFMQTRIATGELEQQFQSQGKCPIDYKSDNQGDNLTFEVMEQTPALGNKPSSCVLIATIQNIPFPNRNLNGQTYILYRPSDEEQERWQCVTSLNEKQRPPICSSS</sequence>
<dbReference type="Proteomes" id="UP000188169">
    <property type="component" value="Unassembled WGS sequence"/>
</dbReference>
<evidence type="ECO:0008006" key="4">
    <source>
        <dbReference type="Google" id="ProtNLM"/>
    </source>
</evidence>
<dbReference type="EMBL" id="FUGD01000086">
    <property type="protein sequence ID" value="SJM37430.1"/>
    <property type="molecule type" value="Genomic_DNA"/>
</dbReference>
<dbReference type="AlphaFoldDB" id="A0A1R4EG38"/>
<feature type="transmembrane region" description="Helical" evidence="1">
    <location>
        <begin position="112"/>
        <end position="134"/>
    </location>
</feature>
<keyword evidence="1" id="KW-0812">Transmembrane</keyword>
<evidence type="ECO:0000256" key="1">
    <source>
        <dbReference type="SAM" id="Phobius"/>
    </source>
</evidence>
<feature type="transmembrane region" description="Helical" evidence="1">
    <location>
        <begin position="169"/>
        <end position="189"/>
    </location>
</feature>
<dbReference type="OrthoDB" id="9781139at2"/>
<reference evidence="3" key="1">
    <citation type="submission" date="2017-02" db="EMBL/GenBank/DDBJ databases">
        <authorList>
            <person name="Mornico D."/>
        </authorList>
    </citation>
    <scope>NUCLEOTIDE SEQUENCE [LARGE SCALE GENOMIC DNA]</scope>
</reference>
<name>A0A1R4EG38_9GAMM</name>
<evidence type="ECO:0000313" key="3">
    <source>
        <dbReference type="Proteomes" id="UP000188169"/>
    </source>
</evidence>
<dbReference type="RefSeq" id="WP_077448826.1">
    <property type="nucleotide sequence ID" value="NZ_FUGD01000086.1"/>
</dbReference>
<organism evidence="2 3">
    <name type="scientific">Psychrobacter pasteurii</name>
    <dbReference type="NCBI Taxonomy" id="1945520"/>
    <lineage>
        <taxon>Bacteria</taxon>
        <taxon>Pseudomonadati</taxon>
        <taxon>Pseudomonadota</taxon>
        <taxon>Gammaproteobacteria</taxon>
        <taxon>Moraxellales</taxon>
        <taxon>Moraxellaceae</taxon>
        <taxon>Psychrobacter</taxon>
    </lineage>
</organism>
<protein>
    <recommendedName>
        <fullName evidence="4">DUF2628 domain-containing protein</fullName>
    </recommendedName>
</protein>
<accession>A0A1R4EG38</accession>
<evidence type="ECO:0000313" key="2">
    <source>
        <dbReference type="EMBL" id="SJM37430.1"/>
    </source>
</evidence>
<keyword evidence="3" id="KW-1185">Reference proteome</keyword>
<gene>
    <name evidence="2" type="ORF">A1019T_01402</name>
</gene>
<feature type="transmembrane region" description="Helical" evidence="1">
    <location>
        <begin position="81"/>
        <end position="106"/>
    </location>
</feature>
<feature type="transmembrane region" description="Helical" evidence="1">
    <location>
        <begin position="50"/>
        <end position="69"/>
    </location>
</feature>
<proteinExistence type="predicted"/>
<keyword evidence="1" id="KW-0472">Membrane</keyword>